<dbReference type="HOGENOM" id="CLU_039379_1_0_6"/>
<dbReference type="Pfam" id="PF02504">
    <property type="entry name" value="FA_synthesis"/>
    <property type="match status" value="1"/>
</dbReference>
<comment type="similarity">
    <text evidence="10">Belongs to the PlsX family.</text>
</comment>
<keyword evidence="11" id="KW-0012">Acyltransferase</keyword>
<evidence type="ECO:0000256" key="10">
    <source>
        <dbReference type="HAMAP-Rule" id="MF_00019"/>
    </source>
</evidence>
<dbReference type="KEGG" id="tig:THII_3588"/>
<dbReference type="GO" id="GO:0005737">
    <property type="term" value="C:cytoplasm"/>
    <property type="evidence" value="ECO:0007669"/>
    <property type="project" value="UniProtKB-SubCell"/>
</dbReference>
<proteinExistence type="inferred from homology"/>
<dbReference type="EC" id="2.3.1.274" evidence="8 10"/>
<reference evidence="11 12" key="1">
    <citation type="journal article" date="2014" name="ISME J.">
        <title>Ecophysiology of Thioploca ingrica as revealed by the complete genome sequence supplemented with proteomic evidence.</title>
        <authorList>
            <person name="Kojima H."/>
            <person name="Ogura Y."/>
            <person name="Yamamoto N."/>
            <person name="Togashi T."/>
            <person name="Mori H."/>
            <person name="Watanabe T."/>
            <person name="Nemoto F."/>
            <person name="Kurokawa K."/>
            <person name="Hayashi T."/>
            <person name="Fukui M."/>
        </authorList>
    </citation>
    <scope>NUCLEOTIDE SEQUENCE [LARGE SCALE GENOMIC DNA]</scope>
</reference>
<dbReference type="SUPFAM" id="SSF53659">
    <property type="entry name" value="Isocitrate/Isopropylmalate dehydrogenase-like"/>
    <property type="match status" value="1"/>
</dbReference>
<keyword evidence="7 10" id="KW-1208">Phospholipid metabolism</keyword>
<keyword evidence="5 10" id="KW-0443">Lipid metabolism</keyword>
<sequence>MIPCIALDAMSGDYGPPVIVPAALQVLSEIENVHLILVGDEKLLTQAVGQQPAKIIQRLSIYHANQRVEMNELPSHALRNKKDSSMRIAINLVKQGKAEACVSAGNTGALMATARYVLKMLPGIDRPAIITALPNMLGGCTHVLDLGANVDASPEHLFQFAVMGTVLAQAVDNLPNPRIGLLNIGQEEIKGNEQVRKAGQLLMASPINYIGFVEGDDIYKGTVDVVVCDGFVGNVSLKTTEGVAKMISHYVKESFNKNLWTRFTGLLALPIIKNIRQKIDPRRYNGASLLGLRGIVIKSHGSADVLAFTYAIREAIIEVQKNVPAQISSQLTTLLTKKREEVVIEIASNRPTPMNNQLTGLLNEKRCVG</sequence>
<evidence type="ECO:0000256" key="6">
    <source>
        <dbReference type="ARBA" id="ARBA00023209"/>
    </source>
</evidence>
<evidence type="ECO:0000313" key="11">
    <source>
        <dbReference type="EMBL" id="BAP57885.1"/>
    </source>
</evidence>
<comment type="function">
    <text evidence="10">Catalyzes the reversible formation of acyl-phosphate (acyl-PO(4)) from acyl-[acyl-carrier-protein] (acyl-ACP). This enzyme utilizes acyl-ACP as fatty acyl donor, but not acyl-CoA.</text>
</comment>
<comment type="pathway">
    <text evidence="10">Lipid metabolism; phospholipid metabolism.</text>
</comment>
<keyword evidence="6 10" id="KW-0594">Phospholipid biosynthesis</keyword>
<dbReference type="OrthoDB" id="9806408at2"/>
<dbReference type="EMBL" id="AP014633">
    <property type="protein sequence ID" value="BAP57885.1"/>
    <property type="molecule type" value="Genomic_DNA"/>
</dbReference>
<dbReference type="PIRSF" id="PIRSF002465">
    <property type="entry name" value="Phsphlp_syn_PlsX"/>
    <property type="match status" value="1"/>
</dbReference>
<evidence type="ECO:0000256" key="8">
    <source>
        <dbReference type="ARBA" id="ARBA00024069"/>
    </source>
</evidence>
<dbReference type="PANTHER" id="PTHR30100:SF1">
    <property type="entry name" value="PHOSPHATE ACYLTRANSFERASE"/>
    <property type="match status" value="1"/>
</dbReference>
<comment type="catalytic activity">
    <reaction evidence="1 10">
        <text>a fatty acyl-[ACP] + phosphate = an acyl phosphate + holo-[ACP]</text>
        <dbReference type="Rhea" id="RHEA:42292"/>
        <dbReference type="Rhea" id="RHEA-COMP:9685"/>
        <dbReference type="Rhea" id="RHEA-COMP:14125"/>
        <dbReference type="ChEBI" id="CHEBI:43474"/>
        <dbReference type="ChEBI" id="CHEBI:59918"/>
        <dbReference type="ChEBI" id="CHEBI:64479"/>
        <dbReference type="ChEBI" id="CHEBI:138651"/>
        <dbReference type="EC" id="2.3.1.274"/>
    </reaction>
</comment>
<protein>
    <recommendedName>
        <fullName evidence="8 10">Phosphate acyltransferase</fullName>
        <ecNumber evidence="8 10">2.3.1.274</ecNumber>
    </recommendedName>
    <alternativeName>
        <fullName evidence="10">Acyl-ACP phosphotransacylase</fullName>
    </alternativeName>
    <alternativeName>
        <fullName evidence="10">Acyl-[acyl-carrier-protein]--phosphate acyltransferase</fullName>
    </alternativeName>
    <alternativeName>
        <fullName evidence="10">Phosphate-acyl-ACP acyltransferase</fullName>
    </alternativeName>
</protein>
<dbReference type="Gene3D" id="3.40.718.10">
    <property type="entry name" value="Isopropylmalate Dehydrogenase"/>
    <property type="match status" value="1"/>
</dbReference>
<dbReference type="GO" id="GO:0006633">
    <property type="term" value="P:fatty acid biosynthetic process"/>
    <property type="evidence" value="ECO:0007669"/>
    <property type="project" value="UniProtKB-UniRule"/>
</dbReference>
<dbReference type="NCBIfam" id="TIGR00182">
    <property type="entry name" value="plsX"/>
    <property type="match status" value="1"/>
</dbReference>
<evidence type="ECO:0000256" key="2">
    <source>
        <dbReference type="ARBA" id="ARBA00022490"/>
    </source>
</evidence>
<evidence type="ECO:0000256" key="9">
    <source>
        <dbReference type="ARBA" id="ARBA00046608"/>
    </source>
</evidence>
<comment type="subunit">
    <text evidence="9 10">Homodimer. Probably interacts with PlsY.</text>
</comment>
<dbReference type="STRING" id="40754.THII_3588"/>
<dbReference type="Proteomes" id="UP000031623">
    <property type="component" value="Chromosome"/>
</dbReference>
<dbReference type="GO" id="GO:0043811">
    <property type="term" value="F:phosphate:acyl-[acyl carrier protein] acyltransferase activity"/>
    <property type="evidence" value="ECO:0007669"/>
    <property type="project" value="UniProtKB-UniRule"/>
</dbReference>
<evidence type="ECO:0000256" key="7">
    <source>
        <dbReference type="ARBA" id="ARBA00023264"/>
    </source>
</evidence>
<dbReference type="PANTHER" id="PTHR30100">
    <property type="entry name" value="FATTY ACID/PHOSPHOLIPID SYNTHESIS PROTEIN PLSX"/>
    <property type="match status" value="1"/>
</dbReference>
<evidence type="ECO:0000256" key="5">
    <source>
        <dbReference type="ARBA" id="ARBA00023098"/>
    </source>
</evidence>
<dbReference type="HAMAP" id="MF_00019">
    <property type="entry name" value="PlsX"/>
    <property type="match status" value="1"/>
</dbReference>
<evidence type="ECO:0000256" key="4">
    <source>
        <dbReference type="ARBA" id="ARBA00022679"/>
    </source>
</evidence>
<dbReference type="AlphaFoldDB" id="A0A090AQI1"/>
<keyword evidence="12" id="KW-1185">Reference proteome</keyword>
<organism evidence="11 12">
    <name type="scientific">Thioploca ingrica</name>
    <dbReference type="NCBI Taxonomy" id="40754"/>
    <lineage>
        <taxon>Bacteria</taxon>
        <taxon>Pseudomonadati</taxon>
        <taxon>Pseudomonadota</taxon>
        <taxon>Gammaproteobacteria</taxon>
        <taxon>Thiotrichales</taxon>
        <taxon>Thiotrichaceae</taxon>
        <taxon>Thioploca</taxon>
    </lineage>
</organism>
<keyword evidence="4 10" id="KW-0808">Transferase</keyword>
<dbReference type="GO" id="GO:0008654">
    <property type="term" value="P:phospholipid biosynthetic process"/>
    <property type="evidence" value="ECO:0007669"/>
    <property type="project" value="UniProtKB-KW"/>
</dbReference>
<name>A0A090AQI1_9GAMM</name>
<keyword evidence="2 10" id="KW-0963">Cytoplasm</keyword>
<gene>
    <name evidence="10" type="primary">plsX</name>
    <name evidence="11" type="ORF">THII_3588</name>
</gene>
<evidence type="ECO:0000313" key="12">
    <source>
        <dbReference type="Proteomes" id="UP000031623"/>
    </source>
</evidence>
<comment type="subcellular location">
    <subcellularLocation>
        <location evidence="10">Cytoplasm</location>
    </subcellularLocation>
    <text evidence="10">Associated with the membrane possibly through PlsY.</text>
</comment>
<dbReference type="InterPro" id="IPR003664">
    <property type="entry name" value="FA_synthesis"/>
</dbReference>
<evidence type="ECO:0000256" key="3">
    <source>
        <dbReference type="ARBA" id="ARBA00022516"/>
    </source>
</evidence>
<evidence type="ECO:0000256" key="1">
    <source>
        <dbReference type="ARBA" id="ARBA00001232"/>
    </source>
</evidence>
<dbReference type="UniPathway" id="UPA00085"/>
<dbReference type="InterPro" id="IPR012281">
    <property type="entry name" value="Phospholipid_synth_PlsX-like"/>
</dbReference>
<accession>A0A090AQI1</accession>
<keyword evidence="3 10" id="KW-0444">Lipid biosynthesis</keyword>